<comment type="caution">
    <text evidence="1">The sequence shown here is derived from an EMBL/GenBank/DDBJ whole genome shotgun (WGS) entry which is preliminary data.</text>
</comment>
<name>A0A8J5LU26_ZINOF</name>
<gene>
    <name evidence="1" type="ORF">ZIOFF_004237</name>
</gene>
<evidence type="ECO:0000313" key="2">
    <source>
        <dbReference type="Proteomes" id="UP000734854"/>
    </source>
</evidence>
<dbReference type="EMBL" id="JACMSC010000001">
    <property type="protein sequence ID" value="KAG6539084.1"/>
    <property type="molecule type" value="Genomic_DNA"/>
</dbReference>
<dbReference type="Proteomes" id="UP000734854">
    <property type="component" value="Unassembled WGS sequence"/>
</dbReference>
<sequence>MDLFRKEEGVSGKKEWTWIVISLGQCPYEACLVIGVVKLQEIKQWGLAQRHPCTMGAHVLLCEHGNGESGFSGGAWYSTQRWLLSAIRVRFKKVTVLILQQQDSMAFENNFMQTVIQRFDDHYDHWSMLMEHLILLKEYWQIIWNSSTAATDAVLTDVQKIELEGRKLEDLKAKYYLFRAIDHPILETILSKETSKDI</sequence>
<proteinExistence type="predicted"/>
<accession>A0A8J5LU26</accession>
<evidence type="ECO:0000313" key="1">
    <source>
        <dbReference type="EMBL" id="KAG6539084.1"/>
    </source>
</evidence>
<protein>
    <submittedName>
        <fullName evidence="1">Uncharacterized protein</fullName>
    </submittedName>
</protein>
<organism evidence="1 2">
    <name type="scientific">Zingiber officinale</name>
    <name type="common">Ginger</name>
    <name type="synonym">Amomum zingiber</name>
    <dbReference type="NCBI Taxonomy" id="94328"/>
    <lineage>
        <taxon>Eukaryota</taxon>
        <taxon>Viridiplantae</taxon>
        <taxon>Streptophyta</taxon>
        <taxon>Embryophyta</taxon>
        <taxon>Tracheophyta</taxon>
        <taxon>Spermatophyta</taxon>
        <taxon>Magnoliopsida</taxon>
        <taxon>Liliopsida</taxon>
        <taxon>Zingiberales</taxon>
        <taxon>Zingiberaceae</taxon>
        <taxon>Zingiber</taxon>
    </lineage>
</organism>
<reference evidence="1 2" key="1">
    <citation type="submission" date="2020-08" db="EMBL/GenBank/DDBJ databases">
        <title>Plant Genome Project.</title>
        <authorList>
            <person name="Zhang R.-G."/>
        </authorList>
    </citation>
    <scope>NUCLEOTIDE SEQUENCE [LARGE SCALE GENOMIC DNA]</scope>
    <source>
        <tissue evidence="1">Rhizome</tissue>
    </source>
</reference>
<keyword evidence="2" id="KW-1185">Reference proteome</keyword>
<dbReference type="AlphaFoldDB" id="A0A8J5LU26"/>